<dbReference type="STRING" id="2044587.C824_02834"/>
<keyword evidence="3" id="KW-0902">Two-component regulatory system</keyword>
<evidence type="ECO:0000313" key="13">
    <source>
        <dbReference type="EMBL" id="RRK34815.1"/>
    </source>
</evidence>
<dbReference type="Pfam" id="PF00486">
    <property type="entry name" value="Trans_reg_C"/>
    <property type="match status" value="1"/>
</dbReference>
<sequence>MRKQTLLIVDDETGIVDMIKSYFEPEYDILTAYSGREALEKVSARPDLILLDINMPEMDGLEVCRQIREYVNCPVLFLTARIESADKVVGFQTGADDYIVKPFDLDELGARIAAHLRREQRRQGNAAVRFFRELAIDYSARTVQLNGENIPLSKREFDIVELLSMNAGQVFDRERIYELVWGLDGGGSSDTVMEHVRKIRAKFSGVSPDSYIETVWGVGYKWVG</sequence>
<dbReference type="EMBL" id="RHJS01000002">
    <property type="protein sequence ID" value="RRK34815.1"/>
    <property type="molecule type" value="Genomic_DNA"/>
</dbReference>
<dbReference type="PANTHER" id="PTHR48111">
    <property type="entry name" value="REGULATOR OF RPOS"/>
    <property type="match status" value="1"/>
</dbReference>
<dbReference type="Gene3D" id="1.10.10.10">
    <property type="entry name" value="Winged helix-like DNA-binding domain superfamily/Winged helix DNA-binding domain"/>
    <property type="match status" value="1"/>
</dbReference>
<dbReference type="Gene3D" id="3.40.50.2300">
    <property type="match status" value="1"/>
</dbReference>
<keyword evidence="5 9" id="KW-0238">DNA-binding</keyword>
<evidence type="ECO:0000256" key="9">
    <source>
        <dbReference type="PROSITE-ProRule" id="PRU01091"/>
    </source>
</evidence>
<evidence type="ECO:0000256" key="2">
    <source>
        <dbReference type="ARBA" id="ARBA00022553"/>
    </source>
</evidence>
<dbReference type="InterPro" id="IPR036388">
    <property type="entry name" value="WH-like_DNA-bd_sf"/>
</dbReference>
<comment type="function">
    <text evidence="7">May play the central regulatory role in sporulation. It may be an element of the effector pathway responsible for the activation of sporulation genes in response to nutritional stress. Spo0A may act in concert with spo0H (a sigma factor) to control the expression of some genes that are critical to the sporulation process.</text>
</comment>
<dbReference type="Proteomes" id="UP000474104">
    <property type="component" value="Unassembled WGS sequence"/>
</dbReference>
<gene>
    <name evidence="13" type="ORF">EBB54_28355</name>
    <name evidence="12" type="ORF">FMM80_22285</name>
</gene>
<dbReference type="Pfam" id="PF00072">
    <property type="entry name" value="Response_reg"/>
    <property type="match status" value="1"/>
</dbReference>
<organism evidence="13 14">
    <name type="scientific">Schaedlerella arabinosiphila</name>
    <dbReference type="NCBI Taxonomy" id="2044587"/>
    <lineage>
        <taxon>Bacteria</taxon>
        <taxon>Bacillati</taxon>
        <taxon>Bacillota</taxon>
        <taxon>Clostridia</taxon>
        <taxon>Lachnospirales</taxon>
        <taxon>Lachnospiraceae</taxon>
        <taxon>Schaedlerella</taxon>
    </lineage>
</organism>
<comment type="caution">
    <text evidence="13">The sequence shown here is derived from an EMBL/GenBank/DDBJ whole genome shotgun (WGS) entry which is preliminary data.</text>
</comment>
<dbReference type="EMBL" id="VIRB01000136">
    <property type="protein sequence ID" value="NDO71230.1"/>
    <property type="molecule type" value="Genomic_DNA"/>
</dbReference>
<dbReference type="GO" id="GO:0032993">
    <property type="term" value="C:protein-DNA complex"/>
    <property type="evidence" value="ECO:0007669"/>
    <property type="project" value="TreeGrafter"/>
</dbReference>
<proteinExistence type="predicted"/>
<dbReference type="InterPro" id="IPR039420">
    <property type="entry name" value="WalR-like"/>
</dbReference>
<dbReference type="FunFam" id="1.10.10.10:FF:000018">
    <property type="entry name" value="DNA-binding response regulator ResD"/>
    <property type="match status" value="1"/>
</dbReference>
<feature type="domain" description="Response regulatory" evidence="10">
    <location>
        <begin position="5"/>
        <end position="116"/>
    </location>
</feature>
<dbReference type="Gene3D" id="6.10.250.690">
    <property type="match status" value="1"/>
</dbReference>
<dbReference type="PROSITE" id="PS50110">
    <property type="entry name" value="RESPONSE_REGULATORY"/>
    <property type="match status" value="1"/>
</dbReference>
<dbReference type="CDD" id="cd17574">
    <property type="entry name" value="REC_OmpR"/>
    <property type="match status" value="1"/>
</dbReference>
<dbReference type="PROSITE" id="PS51755">
    <property type="entry name" value="OMPR_PHOB"/>
    <property type="match status" value="1"/>
</dbReference>
<keyword evidence="4" id="KW-0805">Transcription regulation</keyword>
<dbReference type="HOGENOM" id="CLU_000445_30_3_9"/>
<dbReference type="Proteomes" id="UP000274920">
    <property type="component" value="Unassembled WGS sequence"/>
</dbReference>
<evidence type="ECO:0000259" key="11">
    <source>
        <dbReference type="PROSITE" id="PS51755"/>
    </source>
</evidence>
<reference evidence="12 15" key="2">
    <citation type="submission" date="2019-07" db="EMBL/GenBank/DDBJ databases">
        <title>Draft genome sequences of 15 bacterial species constituting the stable defined intestinal microbiota of the GM15 gnotobiotic mouse model.</title>
        <authorList>
            <person name="Elie C."/>
            <person name="Mathieu A."/>
            <person name="Saliou A."/>
            <person name="Darnaud M."/>
            <person name="Leulier F."/>
            <person name="Tamellini A."/>
        </authorList>
    </citation>
    <scope>NUCLEOTIDE SEQUENCE [LARGE SCALE GENOMIC DNA]</scope>
    <source>
        <strain evidence="15">ASF 502</strain>
        <strain evidence="12">MD300</strain>
    </source>
</reference>
<dbReference type="GO" id="GO:0000156">
    <property type="term" value="F:phosphorelay response regulator activity"/>
    <property type="evidence" value="ECO:0007669"/>
    <property type="project" value="TreeGrafter"/>
</dbReference>
<keyword evidence="2 8" id="KW-0597">Phosphoprotein</keyword>
<name>N2A998_9FIRM</name>
<dbReference type="eggNOG" id="COG0745">
    <property type="taxonomic scope" value="Bacteria"/>
</dbReference>
<protein>
    <recommendedName>
        <fullName evidence="1">Stage 0 sporulation protein A homolog</fullName>
    </recommendedName>
</protein>
<feature type="DNA-binding region" description="OmpR/PhoB-type" evidence="9">
    <location>
        <begin position="126"/>
        <end position="224"/>
    </location>
</feature>
<evidence type="ECO:0000256" key="4">
    <source>
        <dbReference type="ARBA" id="ARBA00023015"/>
    </source>
</evidence>
<keyword evidence="14" id="KW-1185">Reference proteome</keyword>
<dbReference type="SMART" id="SM00448">
    <property type="entry name" value="REC"/>
    <property type="match status" value="1"/>
</dbReference>
<accession>N2A998</accession>
<dbReference type="AlphaFoldDB" id="N2A998"/>
<dbReference type="OrthoDB" id="9790442at2"/>
<dbReference type="GO" id="GO:0000976">
    <property type="term" value="F:transcription cis-regulatory region binding"/>
    <property type="evidence" value="ECO:0007669"/>
    <property type="project" value="TreeGrafter"/>
</dbReference>
<feature type="modified residue" description="4-aspartylphosphate" evidence="8">
    <location>
        <position position="52"/>
    </location>
</feature>
<dbReference type="GO" id="GO:0005829">
    <property type="term" value="C:cytosol"/>
    <property type="evidence" value="ECO:0007669"/>
    <property type="project" value="TreeGrafter"/>
</dbReference>
<dbReference type="InterPro" id="IPR001867">
    <property type="entry name" value="OmpR/PhoB-type_DNA-bd"/>
</dbReference>
<dbReference type="SUPFAM" id="SSF52172">
    <property type="entry name" value="CheY-like"/>
    <property type="match status" value="1"/>
</dbReference>
<dbReference type="InterPro" id="IPR001789">
    <property type="entry name" value="Sig_transdc_resp-reg_receiver"/>
</dbReference>
<evidence type="ECO:0000256" key="6">
    <source>
        <dbReference type="ARBA" id="ARBA00023163"/>
    </source>
</evidence>
<dbReference type="InterPro" id="IPR011006">
    <property type="entry name" value="CheY-like_superfamily"/>
</dbReference>
<evidence type="ECO:0000259" key="10">
    <source>
        <dbReference type="PROSITE" id="PS50110"/>
    </source>
</evidence>
<evidence type="ECO:0000313" key="12">
    <source>
        <dbReference type="EMBL" id="NDO71230.1"/>
    </source>
</evidence>
<feature type="domain" description="OmpR/PhoB-type" evidence="11">
    <location>
        <begin position="126"/>
        <end position="224"/>
    </location>
</feature>
<evidence type="ECO:0000256" key="8">
    <source>
        <dbReference type="PROSITE-ProRule" id="PRU00169"/>
    </source>
</evidence>
<reference evidence="13" key="1">
    <citation type="submission" date="2018-10" db="EMBL/GenBank/DDBJ databases">
        <title>Schaedlerella arabinophila gen. nov. sp. nov., isolated from the mouse intestinal tract and comparative analysis with the genome of the closely related altered Schaedler flora strain ASF502.</title>
        <authorList>
            <person name="Miyake S."/>
            <person name="Soh M."/>
            <person name="Seedorf H."/>
        </authorList>
    </citation>
    <scope>NUCLEOTIDE SEQUENCE [LARGE SCALE GENOMIC DNA]</scope>
    <source>
        <strain evidence="13">DSM 106076</strain>
    </source>
</reference>
<evidence type="ECO:0000313" key="15">
    <source>
        <dbReference type="Proteomes" id="UP000474104"/>
    </source>
</evidence>
<evidence type="ECO:0000256" key="1">
    <source>
        <dbReference type="ARBA" id="ARBA00018672"/>
    </source>
</evidence>
<accession>A0A426DPV1</accession>
<keyword evidence="6" id="KW-0804">Transcription</keyword>
<dbReference type="CDD" id="cd00383">
    <property type="entry name" value="trans_reg_C"/>
    <property type="match status" value="1"/>
</dbReference>
<dbReference type="SMART" id="SM00862">
    <property type="entry name" value="Trans_reg_C"/>
    <property type="match status" value="1"/>
</dbReference>
<dbReference type="GO" id="GO:0006355">
    <property type="term" value="P:regulation of DNA-templated transcription"/>
    <property type="evidence" value="ECO:0007669"/>
    <property type="project" value="InterPro"/>
</dbReference>
<evidence type="ECO:0000256" key="5">
    <source>
        <dbReference type="ARBA" id="ARBA00023125"/>
    </source>
</evidence>
<evidence type="ECO:0000256" key="3">
    <source>
        <dbReference type="ARBA" id="ARBA00023012"/>
    </source>
</evidence>
<dbReference type="RefSeq" id="WP_004080289.1">
    <property type="nucleotide sequence ID" value="NZ_CASCYM010000028.1"/>
</dbReference>
<evidence type="ECO:0000256" key="7">
    <source>
        <dbReference type="ARBA" id="ARBA00024867"/>
    </source>
</evidence>
<dbReference type="PANTHER" id="PTHR48111:SF2">
    <property type="entry name" value="RESPONSE REGULATOR SAER"/>
    <property type="match status" value="1"/>
</dbReference>
<evidence type="ECO:0000313" key="14">
    <source>
        <dbReference type="Proteomes" id="UP000274920"/>
    </source>
</evidence>